<evidence type="ECO:0000313" key="3">
    <source>
        <dbReference type="Proteomes" id="UP001066276"/>
    </source>
</evidence>
<sequence length="214" mass="23303">MEEIRTRPTTPLAIIPLSKPTPEQCVIHLRQKLEINNTQVSIGGKLSSQGTAERPFGLGGWCFQQSAPLVQQSANRPRLISLRRRTQDSKKAHTCGPGTQGLKRPQTGGGLWKGSVEPLRSRSQLQIGEVQEGRSAVPARGAFSCSCKRGVQLFLQEGRSAVPARGVFSCSCKRGVQLFLQEGFSAVPARGAFSCSCKRGVQLFPCRRSLWGTK</sequence>
<comment type="caution">
    <text evidence="2">The sequence shown here is derived from an EMBL/GenBank/DDBJ whole genome shotgun (WGS) entry which is preliminary data.</text>
</comment>
<name>A0AAV7MJJ7_PLEWA</name>
<accession>A0AAV7MJJ7</accession>
<organism evidence="2 3">
    <name type="scientific">Pleurodeles waltl</name>
    <name type="common">Iberian ribbed newt</name>
    <dbReference type="NCBI Taxonomy" id="8319"/>
    <lineage>
        <taxon>Eukaryota</taxon>
        <taxon>Metazoa</taxon>
        <taxon>Chordata</taxon>
        <taxon>Craniata</taxon>
        <taxon>Vertebrata</taxon>
        <taxon>Euteleostomi</taxon>
        <taxon>Amphibia</taxon>
        <taxon>Batrachia</taxon>
        <taxon>Caudata</taxon>
        <taxon>Salamandroidea</taxon>
        <taxon>Salamandridae</taxon>
        <taxon>Pleurodelinae</taxon>
        <taxon>Pleurodeles</taxon>
    </lineage>
</organism>
<reference evidence="2" key="1">
    <citation type="journal article" date="2022" name="bioRxiv">
        <title>Sequencing and chromosome-scale assembly of the giantPleurodeles waltlgenome.</title>
        <authorList>
            <person name="Brown T."/>
            <person name="Elewa A."/>
            <person name="Iarovenko S."/>
            <person name="Subramanian E."/>
            <person name="Araus A.J."/>
            <person name="Petzold A."/>
            <person name="Susuki M."/>
            <person name="Suzuki K.-i.T."/>
            <person name="Hayashi T."/>
            <person name="Toyoda A."/>
            <person name="Oliveira C."/>
            <person name="Osipova E."/>
            <person name="Leigh N.D."/>
            <person name="Simon A."/>
            <person name="Yun M.H."/>
        </authorList>
    </citation>
    <scope>NUCLEOTIDE SEQUENCE</scope>
    <source>
        <strain evidence="2">20211129_DDA</strain>
        <tissue evidence="2">Liver</tissue>
    </source>
</reference>
<protein>
    <submittedName>
        <fullName evidence="2">Uncharacterized protein</fullName>
    </submittedName>
</protein>
<keyword evidence="3" id="KW-1185">Reference proteome</keyword>
<proteinExistence type="predicted"/>
<dbReference type="Proteomes" id="UP001066276">
    <property type="component" value="Chromosome 9"/>
</dbReference>
<dbReference type="AlphaFoldDB" id="A0AAV7MJJ7"/>
<gene>
    <name evidence="2" type="ORF">NDU88_000944</name>
</gene>
<evidence type="ECO:0000313" key="2">
    <source>
        <dbReference type="EMBL" id="KAJ1103522.1"/>
    </source>
</evidence>
<evidence type="ECO:0000256" key="1">
    <source>
        <dbReference type="SAM" id="MobiDB-lite"/>
    </source>
</evidence>
<dbReference type="EMBL" id="JANPWB010000013">
    <property type="protein sequence ID" value="KAJ1103522.1"/>
    <property type="molecule type" value="Genomic_DNA"/>
</dbReference>
<feature type="region of interest" description="Disordered" evidence="1">
    <location>
        <begin position="85"/>
        <end position="110"/>
    </location>
</feature>